<gene>
    <name evidence="1" type="ORF">BECKLFY1418A_GA0070994_102718</name>
</gene>
<evidence type="ECO:0000313" key="1">
    <source>
        <dbReference type="EMBL" id="VFJ92924.1"/>
    </source>
</evidence>
<reference evidence="1" key="1">
    <citation type="submission" date="2019-02" db="EMBL/GenBank/DDBJ databases">
        <authorList>
            <person name="Gruber-Vodicka R. H."/>
            <person name="Seah K. B. B."/>
        </authorList>
    </citation>
    <scope>NUCLEOTIDE SEQUENCE</scope>
    <source>
        <strain evidence="1">BECK_M6</strain>
    </source>
</reference>
<protein>
    <submittedName>
        <fullName evidence="1">Uncharacterized protein</fullName>
    </submittedName>
</protein>
<sequence length="156" mass="16994">MAGSCHENTCHATTSTTAQASLPIIPRSSLKINAQTTRGLEIQIEIQPVDCVILSDSIVVSCRPRPLAFRSLVMVFALGKAMFPNLPGVAWTTPATSISWRYRSRCADSGLRWADEKPRRQNGTGYPRCSDSVSSLLWKSLDKTIKKISAGSQAQA</sequence>
<name>A0A450UK96_9GAMM</name>
<dbReference type="EMBL" id="CAADFH010000027">
    <property type="protein sequence ID" value="VFJ92924.1"/>
    <property type="molecule type" value="Genomic_DNA"/>
</dbReference>
<accession>A0A450UK96</accession>
<proteinExistence type="predicted"/>
<organism evidence="1">
    <name type="scientific">Candidatus Kentrum sp. LFY</name>
    <dbReference type="NCBI Taxonomy" id="2126342"/>
    <lineage>
        <taxon>Bacteria</taxon>
        <taxon>Pseudomonadati</taxon>
        <taxon>Pseudomonadota</taxon>
        <taxon>Gammaproteobacteria</taxon>
        <taxon>Candidatus Kentrum</taxon>
    </lineage>
</organism>
<dbReference type="AlphaFoldDB" id="A0A450UK96"/>